<dbReference type="GO" id="GO:0016705">
    <property type="term" value="F:oxidoreductase activity, acting on paired donors, with incorporation or reduction of molecular oxygen"/>
    <property type="evidence" value="ECO:0007669"/>
    <property type="project" value="InterPro"/>
</dbReference>
<dbReference type="EMBL" id="CAJNNV010000546">
    <property type="protein sequence ID" value="CAE8582957.1"/>
    <property type="molecule type" value="Genomic_DNA"/>
</dbReference>
<reference evidence="2" key="1">
    <citation type="submission" date="2021-02" db="EMBL/GenBank/DDBJ databases">
        <authorList>
            <person name="Dougan E. K."/>
            <person name="Rhodes N."/>
            <person name="Thang M."/>
            <person name="Chan C."/>
        </authorList>
    </citation>
    <scope>NUCLEOTIDE SEQUENCE</scope>
</reference>
<proteinExistence type="predicted"/>
<feature type="chain" id="PRO_5032471264" evidence="1">
    <location>
        <begin position="28"/>
        <end position="575"/>
    </location>
</feature>
<feature type="signal peptide" evidence="1">
    <location>
        <begin position="1"/>
        <end position="27"/>
    </location>
</feature>
<dbReference type="AlphaFoldDB" id="A0A813DAS6"/>
<dbReference type="Proteomes" id="UP000654075">
    <property type="component" value="Unassembled WGS sequence"/>
</dbReference>
<keyword evidence="1" id="KW-0732">Signal</keyword>
<evidence type="ECO:0000313" key="3">
    <source>
        <dbReference type="Proteomes" id="UP000654075"/>
    </source>
</evidence>
<protein>
    <submittedName>
        <fullName evidence="2">Uncharacterized protein</fullName>
    </submittedName>
</protein>
<keyword evidence="3" id="KW-1185">Reference proteome</keyword>
<accession>A0A813DAS6</accession>
<sequence length="575" mass="63045">MRMLLGPVLAGALAAAVFWLTQDKSSGQCEADGPDGTCKAPAPVNCSAGIVLALAKQPDLALRHFWLDKTSESIPFLELSSAGCKLQYTVGCDAGGTVFVQKAPKQACEETSKLIFEGPLTGKWEICFDALAFPEKASLRVLQPLVDLTFDTPTAESLTVQGCVTIWPADFLPHLQAVRGEIQEQQAALLARKEEVGGCPTWTSSSDYVDRADDFRAGGNRLLAFVLKRYQRYLVSQAQALSTTGPPAEESALSFSLIGSMIALNDFKNTEAYLAFTKANCGIAVPLGIGVMAPARFSEAADAAGDPHQPRAYVGPWASGVSDICFHPTLPLFLSSGSPEHTQTRKLWDAAGLANMHERDFADFSSWGDTWARYFRDSVGLKEPTEEEVASLISPILFERIFKKRPTEKEAELFAEYATYGKLCIKSAMIAKSPWLPSKIRQIRSALVQFAMDSPTGKALDTMLKQSQYADLRRLYESTGEPLLEVAVRNLADASLFAGLVGTTDMTWKCTKNLFRHHEHVRAFRRNPTDYLWELMRVQPAVQGFTSVLSGKRTFRMYGQDVELPAGTRVGQNSV</sequence>
<dbReference type="InterPro" id="IPR036396">
    <property type="entry name" value="Cyt_P450_sf"/>
</dbReference>
<evidence type="ECO:0000256" key="1">
    <source>
        <dbReference type="SAM" id="SignalP"/>
    </source>
</evidence>
<dbReference type="GO" id="GO:0004497">
    <property type="term" value="F:monooxygenase activity"/>
    <property type="evidence" value="ECO:0007669"/>
    <property type="project" value="InterPro"/>
</dbReference>
<dbReference type="SUPFAM" id="SSF48264">
    <property type="entry name" value="Cytochrome P450"/>
    <property type="match status" value="1"/>
</dbReference>
<dbReference type="GO" id="GO:0005506">
    <property type="term" value="F:iron ion binding"/>
    <property type="evidence" value="ECO:0007669"/>
    <property type="project" value="InterPro"/>
</dbReference>
<dbReference type="Gene3D" id="1.10.630.10">
    <property type="entry name" value="Cytochrome P450"/>
    <property type="match status" value="1"/>
</dbReference>
<name>A0A813DAS6_POLGL</name>
<gene>
    <name evidence="2" type="ORF">PGLA1383_LOCUS1945</name>
</gene>
<dbReference type="GO" id="GO:0020037">
    <property type="term" value="F:heme binding"/>
    <property type="evidence" value="ECO:0007669"/>
    <property type="project" value="InterPro"/>
</dbReference>
<evidence type="ECO:0000313" key="2">
    <source>
        <dbReference type="EMBL" id="CAE8582957.1"/>
    </source>
</evidence>
<comment type="caution">
    <text evidence="2">The sequence shown here is derived from an EMBL/GenBank/DDBJ whole genome shotgun (WGS) entry which is preliminary data.</text>
</comment>
<organism evidence="2 3">
    <name type="scientific">Polarella glacialis</name>
    <name type="common">Dinoflagellate</name>
    <dbReference type="NCBI Taxonomy" id="89957"/>
    <lineage>
        <taxon>Eukaryota</taxon>
        <taxon>Sar</taxon>
        <taxon>Alveolata</taxon>
        <taxon>Dinophyceae</taxon>
        <taxon>Suessiales</taxon>
        <taxon>Suessiaceae</taxon>
        <taxon>Polarella</taxon>
    </lineage>
</organism>